<dbReference type="SUPFAM" id="SSF54368">
    <property type="entry name" value="Glutamine synthetase, N-terminal domain"/>
    <property type="match status" value="1"/>
</dbReference>
<proteinExistence type="inferred from homology"/>
<evidence type="ECO:0000259" key="6">
    <source>
        <dbReference type="PROSITE" id="PS51987"/>
    </source>
</evidence>
<accession>A0ABU2M9I8</accession>
<dbReference type="PANTHER" id="PTHR43785">
    <property type="entry name" value="GAMMA-GLUTAMYLPUTRESCINE SYNTHETASE"/>
    <property type="match status" value="1"/>
</dbReference>
<comment type="similarity">
    <text evidence="1 3 4">Belongs to the glutamine synthetase family.</text>
</comment>
<organism evidence="7 8">
    <name type="scientific">Nocardiopsis lambiniae</name>
    <dbReference type="NCBI Taxonomy" id="3075539"/>
    <lineage>
        <taxon>Bacteria</taxon>
        <taxon>Bacillati</taxon>
        <taxon>Actinomycetota</taxon>
        <taxon>Actinomycetes</taxon>
        <taxon>Streptosporangiales</taxon>
        <taxon>Nocardiopsidaceae</taxon>
        <taxon>Nocardiopsis</taxon>
    </lineage>
</organism>
<keyword evidence="2 7" id="KW-0436">Ligase</keyword>
<sequence>MNPLIGDGLPPLFETLPPSPPPPPFPVPLERLRADVEAGGITDVIVALPDLQGRVQGSRVAPRDFAERVLEHGFDACLYLLATDVEMESRPGYATDPWGGGLGDFAILPDPGTLRYLPWDPGTALVLGDALDADGRPVPVAPRQVLKAQLDRLAERGWRALAGTELEFLVFRDSYQEAFEGDYRGLTTATRFNSDYALPEVTEIDPFVRRIRTAMERTGMRVESARGECHPGQYEIVFRYDDALRTCDNHVVYKAGAKALAAQAGVALTFMAKYDGGEGNSCHVHLSLRDGTGAPVFADDGSGSGRYGMSEHMEHFVAGQLACMREFSLLHAPNVNSFKRLSPQAYAPSSIAWGLDNRTCPVRVVGQGESARIEFRVPGGDANPYLSVAAIIAAGLYGIDRELPLPEPTAGDAGAADLPRLPASLEEAVLAWEESEIARSVFGPDIVRHYAAAGRAELAAFSATVSDFERRRHFERG</sequence>
<comment type="caution">
    <text evidence="7">The sequence shown here is derived from an EMBL/GenBank/DDBJ whole genome shotgun (WGS) entry which is preliminary data.</text>
</comment>
<name>A0ABU2M9I8_9ACTN</name>
<dbReference type="RefSeq" id="WP_311511943.1">
    <property type="nucleotide sequence ID" value="NZ_JAVREP010000007.1"/>
</dbReference>
<dbReference type="Pfam" id="PF00120">
    <property type="entry name" value="Gln-synt_C"/>
    <property type="match status" value="1"/>
</dbReference>
<evidence type="ECO:0000256" key="2">
    <source>
        <dbReference type="ARBA" id="ARBA00022598"/>
    </source>
</evidence>
<evidence type="ECO:0000256" key="5">
    <source>
        <dbReference type="SAM" id="MobiDB-lite"/>
    </source>
</evidence>
<evidence type="ECO:0000256" key="4">
    <source>
        <dbReference type="RuleBase" id="RU000384"/>
    </source>
</evidence>
<evidence type="ECO:0000256" key="1">
    <source>
        <dbReference type="ARBA" id="ARBA00009897"/>
    </source>
</evidence>
<evidence type="ECO:0000256" key="3">
    <source>
        <dbReference type="PROSITE-ProRule" id="PRU01331"/>
    </source>
</evidence>
<dbReference type="PROSITE" id="PS51987">
    <property type="entry name" value="GS_CATALYTIC"/>
    <property type="match status" value="1"/>
</dbReference>
<dbReference type="GO" id="GO:0016874">
    <property type="term" value="F:ligase activity"/>
    <property type="evidence" value="ECO:0007669"/>
    <property type="project" value="UniProtKB-KW"/>
</dbReference>
<dbReference type="Gene3D" id="3.10.20.70">
    <property type="entry name" value="Glutamine synthetase, N-terminal domain"/>
    <property type="match status" value="1"/>
</dbReference>
<feature type="domain" description="GS catalytic" evidence="6">
    <location>
        <begin position="142"/>
        <end position="477"/>
    </location>
</feature>
<protein>
    <submittedName>
        <fullName evidence="7">Glutamine synthetase family protein</fullName>
        <ecNumber evidence="7">6.3.1.-</ecNumber>
    </submittedName>
</protein>
<dbReference type="InterPro" id="IPR008146">
    <property type="entry name" value="Gln_synth_cat_dom"/>
</dbReference>
<reference evidence="8" key="1">
    <citation type="submission" date="2023-07" db="EMBL/GenBank/DDBJ databases">
        <title>30 novel species of actinomycetes from the DSMZ collection.</title>
        <authorList>
            <person name="Nouioui I."/>
        </authorList>
    </citation>
    <scope>NUCLEOTIDE SEQUENCE [LARGE SCALE GENOMIC DNA]</scope>
    <source>
        <strain evidence="8">DSM 44743</strain>
    </source>
</reference>
<dbReference type="InterPro" id="IPR036651">
    <property type="entry name" value="Gln_synt_N_sf"/>
</dbReference>
<evidence type="ECO:0000313" key="7">
    <source>
        <dbReference type="EMBL" id="MDT0329287.1"/>
    </source>
</evidence>
<dbReference type="Proteomes" id="UP001183390">
    <property type="component" value="Unassembled WGS sequence"/>
</dbReference>
<gene>
    <name evidence="7" type="ORF">RM479_12775</name>
</gene>
<dbReference type="Gene3D" id="3.30.590.10">
    <property type="entry name" value="Glutamine synthetase/guanido kinase, catalytic domain"/>
    <property type="match status" value="1"/>
</dbReference>
<evidence type="ECO:0000313" key="8">
    <source>
        <dbReference type="Proteomes" id="UP001183390"/>
    </source>
</evidence>
<dbReference type="SMART" id="SM01230">
    <property type="entry name" value="Gln-synt_C"/>
    <property type="match status" value="1"/>
</dbReference>
<dbReference type="SUPFAM" id="SSF55931">
    <property type="entry name" value="Glutamine synthetase/guanido kinase"/>
    <property type="match status" value="1"/>
</dbReference>
<feature type="region of interest" description="Disordered" evidence="5">
    <location>
        <begin position="1"/>
        <end position="24"/>
    </location>
</feature>
<keyword evidence="8" id="KW-1185">Reference proteome</keyword>
<dbReference type="EMBL" id="JAVREP010000007">
    <property type="protein sequence ID" value="MDT0329287.1"/>
    <property type="molecule type" value="Genomic_DNA"/>
</dbReference>
<dbReference type="EC" id="6.3.1.-" evidence="7"/>
<dbReference type="InterPro" id="IPR014746">
    <property type="entry name" value="Gln_synth/guanido_kin_cat_dom"/>
</dbReference>
<dbReference type="PANTHER" id="PTHR43785:SF12">
    <property type="entry name" value="TYPE-1 GLUTAMINE SYNTHETASE 2"/>
    <property type="match status" value="1"/>
</dbReference>